<proteinExistence type="predicted"/>
<name>C5KGK0_PERM5</name>
<gene>
    <name evidence="2" type="ORF">Pmar_PMAR019461</name>
</gene>
<dbReference type="GeneID" id="9063465"/>
<feature type="region of interest" description="Disordered" evidence="1">
    <location>
        <begin position="1"/>
        <end position="35"/>
    </location>
</feature>
<reference evidence="2 3" key="1">
    <citation type="submission" date="2008-07" db="EMBL/GenBank/DDBJ databases">
        <authorList>
            <person name="El-Sayed N."/>
            <person name="Caler E."/>
            <person name="Inman J."/>
            <person name="Amedeo P."/>
            <person name="Hass B."/>
            <person name="Wortman J."/>
        </authorList>
    </citation>
    <scope>NUCLEOTIDE SEQUENCE [LARGE SCALE GENOMIC DNA]</scope>
    <source>
        <strain evidence="3">ATCC 50983 / TXsc</strain>
    </source>
</reference>
<dbReference type="Proteomes" id="UP000007800">
    <property type="component" value="Unassembled WGS sequence"/>
</dbReference>
<accession>C5KGK0</accession>
<dbReference type="AlphaFoldDB" id="C5KGK0"/>
<protein>
    <submittedName>
        <fullName evidence="2">Uncharacterized protein</fullName>
    </submittedName>
</protein>
<evidence type="ECO:0000313" key="3">
    <source>
        <dbReference type="Proteomes" id="UP000007800"/>
    </source>
</evidence>
<organism evidence="3">
    <name type="scientific">Perkinsus marinus (strain ATCC 50983 / TXsc)</name>
    <dbReference type="NCBI Taxonomy" id="423536"/>
    <lineage>
        <taxon>Eukaryota</taxon>
        <taxon>Sar</taxon>
        <taxon>Alveolata</taxon>
        <taxon>Perkinsozoa</taxon>
        <taxon>Perkinsea</taxon>
        <taxon>Perkinsida</taxon>
        <taxon>Perkinsidae</taxon>
        <taxon>Perkinsus</taxon>
    </lineage>
</organism>
<evidence type="ECO:0000313" key="2">
    <source>
        <dbReference type="EMBL" id="EER16393.1"/>
    </source>
</evidence>
<feature type="compositionally biased region" description="Basic and acidic residues" evidence="1">
    <location>
        <begin position="15"/>
        <end position="30"/>
    </location>
</feature>
<evidence type="ECO:0000256" key="1">
    <source>
        <dbReference type="SAM" id="MobiDB-lite"/>
    </source>
</evidence>
<dbReference type="EMBL" id="GG672931">
    <property type="protein sequence ID" value="EER16393.1"/>
    <property type="molecule type" value="Genomic_DNA"/>
</dbReference>
<dbReference type="RefSeq" id="XP_002784597.1">
    <property type="nucleotide sequence ID" value="XM_002784551.1"/>
</dbReference>
<keyword evidence="3" id="KW-1185">Reference proteome</keyword>
<feature type="compositionally biased region" description="Polar residues" evidence="1">
    <location>
        <begin position="1"/>
        <end position="11"/>
    </location>
</feature>
<dbReference type="InParanoid" id="C5KGK0"/>
<sequence>MVGSASGSTPTLPRAEGEGPRAPLVRRDPEEAAQETYDEFIRAELGEAAVRQAA</sequence>